<proteinExistence type="predicted"/>
<feature type="transmembrane region" description="Helical" evidence="2">
    <location>
        <begin position="121"/>
        <end position="150"/>
    </location>
</feature>
<comment type="caution">
    <text evidence="3">The sequence shown here is derived from an EMBL/GenBank/DDBJ whole genome shotgun (WGS) entry which is preliminary data.</text>
</comment>
<organism evidence="3 4">
    <name type="scientific">Operophtera brumata</name>
    <name type="common">Winter moth</name>
    <name type="synonym">Phalaena brumata</name>
    <dbReference type="NCBI Taxonomy" id="104452"/>
    <lineage>
        <taxon>Eukaryota</taxon>
        <taxon>Metazoa</taxon>
        <taxon>Ecdysozoa</taxon>
        <taxon>Arthropoda</taxon>
        <taxon>Hexapoda</taxon>
        <taxon>Insecta</taxon>
        <taxon>Pterygota</taxon>
        <taxon>Neoptera</taxon>
        <taxon>Endopterygota</taxon>
        <taxon>Lepidoptera</taxon>
        <taxon>Glossata</taxon>
        <taxon>Ditrysia</taxon>
        <taxon>Geometroidea</taxon>
        <taxon>Geometridae</taxon>
        <taxon>Larentiinae</taxon>
        <taxon>Operophtera</taxon>
    </lineage>
</organism>
<evidence type="ECO:0000256" key="1">
    <source>
        <dbReference type="SAM" id="MobiDB-lite"/>
    </source>
</evidence>
<dbReference type="PANTHER" id="PTHR21041">
    <property type="entry name" value="DENDRITIC CELL-SPECIFIC TRANSMEMBRANE PROTEIN"/>
    <property type="match status" value="1"/>
</dbReference>
<dbReference type="InterPro" id="IPR051856">
    <property type="entry name" value="CSR-E3_Ligase_Protein"/>
</dbReference>
<reference evidence="3 4" key="1">
    <citation type="journal article" date="2015" name="Genome Biol. Evol.">
        <title>The genome of winter moth (Operophtera brumata) provides a genomic perspective on sexual dimorphism and phenology.</title>
        <authorList>
            <person name="Derks M.F."/>
            <person name="Smit S."/>
            <person name="Salis L."/>
            <person name="Schijlen E."/>
            <person name="Bossers A."/>
            <person name="Mateman C."/>
            <person name="Pijl A.S."/>
            <person name="de Ridder D."/>
            <person name="Groenen M.A."/>
            <person name="Visser M.E."/>
            <person name="Megens H.J."/>
        </authorList>
    </citation>
    <scope>NUCLEOTIDE SEQUENCE [LARGE SCALE GENOMIC DNA]</scope>
    <source>
        <strain evidence="3">WM2013NL</strain>
        <tissue evidence="3">Head and thorax</tissue>
    </source>
</reference>
<feature type="non-terminal residue" evidence="3">
    <location>
        <position position="1"/>
    </location>
</feature>
<dbReference type="STRING" id="104452.A0A0L7LQM1"/>
<feature type="region of interest" description="Disordered" evidence="1">
    <location>
        <begin position="1"/>
        <end position="22"/>
    </location>
</feature>
<feature type="non-terminal residue" evidence="3">
    <location>
        <position position="300"/>
    </location>
</feature>
<keyword evidence="2" id="KW-0472">Membrane</keyword>
<dbReference type="Proteomes" id="UP000037510">
    <property type="component" value="Unassembled WGS sequence"/>
</dbReference>
<dbReference type="PANTHER" id="PTHR21041:SF9">
    <property type="entry name" value="DENDRITIC CELL-SPECIFIC TRANSMEMBRANE PROTEIN-LIKE DOMAIN-CONTAINING PROTEIN"/>
    <property type="match status" value="1"/>
</dbReference>
<evidence type="ECO:0000313" key="4">
    <source>
        <dbReference type="Proteomes" id="UP000037510"/>
    </source>
</evidence>
<keyword evidence="2" id="KW-0812">Transmembrane</keyword>
<sequence>KFKHENGSPTNTSGYPSKNSLKDNLLHSNRTMAHFALLWKARTIEKYRRNYENEKINSITMSNSEIPEKTLLQRWRNYSHHVQNRLSRTFSKWYPEGSTMSNFLVNFRAEMKFPHILLRSLFGFVGGLALTYLCSVFLVFQLSLSCLVFLLIPQLFSRAGRYTLTCYALVLILTGPATNTLKNSEVLTESMACTALIQSSFTWLGAVAQSCNDQLGTPYSRCRAFIHSYQTPCAMYTASYVAKVACGMLRPYEKIKNLCQPHVQDPLPENPHPPLLHVRWQHQLAQPGSCRHPDRDTAPS</sequence>
<dbReference type="Pfam" id="PF26039">
    <property type="entry name" value="Dcst2"/>
    <property type="match status" value="1"/>
</dbReference>
<protein>
    <submittedName>
        <fullName evidence="3">Uncharacterized protein</fullName>
    </submittedName>
</protein>
<keyword evidence="2" id="KW-1133">Transmembrane helix</keyword>
<keyword evidence="4" id="KW-1185">Reference proteome</keyword>
<feature type="compositionally biased region" description="Polar residues" evidence="1">
    <location>
        <begin position="7"/>
        <end position="19"/>
    </location>
</feature>
<name>A0A0L7LQM1_OPEBR</name>
<evidence type="ECO:0000256" key="2">
    <source>
        <dbReference type="SAM" id="Phobius"/>
    </source>
</evidence>
<accession>A0A0L7LQM1</accession>
<gene>
    <name evidence="3" type="ORF">OBRU01_03658</name>
</gene>
<dbReference type="EMBL" id="JTDY01000324">
    <property type="protein sequence ID" value="KOB77699.1"/>
    <property type="molecule type" value="Genomic_DNA"/>
</dbReference>
<dbReference type="AlphaFoldDB" id="A0A0L7LQM1"/>
<evidence type="ECO:0000313" key="3">
    <source>
        <dbReference type="EMBL" id="KOB77699.1"/>
    </source>
</evidence>